<feature type="coiled-coil region" evidence="1">
    <location>
        <begin position="44"/>
        <end position="71"/>
    </location>
</feature>
<reference evidence="3" key="2">
    <citation type="submission" date="2020-09" db="EMBL/GenBank/DDBJ databases">
        <authorList>
            <person name="Sun Q."/>
            <person name="Zhou Y."/>
        </authorList>
    </citation>
    <scope>NUCLEOTIDE SEQUENCE</scope>
    <source>
        <strain evidence="3">CGMCC 4.7430</strain>
    </source>
</reference>
<dbReference type="Proteomes" id="UP000660745">
    <property type="component" value="Unassembled WGS sequence"/>
</dbReference>
<evidence type="ECO:0000313" key="4">
    <source>
        <dbReference type="Proteomes" id="UP000660745"/>
    </source>
</evidence>
<evidence type="ECO:0000256" key="2">
    <source>
        <dbReference type="SAM" id="MobiDB-lite"/>
    </source>
</evidence>
<name>A0A918AB79_9ACTN</name>
<keyword evidence="1" id="KW-0175">Coiled coil</keyword>
<dbReference type="AlphaFoldDB" id="A0A918AB79"/>
<evidence type="ECO:0000256" key="1">
    <source>
        <dbReference type="SAM" id="Coils"/>
    </source>
</evidence>
<dbReference type="EMBL" id="BMNK01000013">
    <property type="protein sequence ID" value="GGP12812.1"/>
    <property type="molecule type" value="Genomic_DNA"/>
</dbReference>
<accession>A0A918AB79</accession>
<evidence type="ECO:0000313" key="3">
    <source>
        <dbReference type="EMBL" id="GGP12812.1"/>
    </source>
</evidence>
<reference evidence="3" key="1">
    <citation type="journal article" date="2014" name="Int. J. Syst. Evol. Microbiol.">
        <title>Complete genome sequence of Corynebacterium casei LMG S-19264T (=DSM 44701T), isolated from a smear-ripened cheese.</title>
        <authorList>
            <consortium name="US DOE Joint Genome Institute (JGI-PGF)"/>
            <person name="Walter F."/>
            <person name="Albersmeier A."/>
            <person name="Kalinowski J."/>
            <person name="Ruckert C."/>
        </authorList>
    </citation>
    <scope>NUCLEOTIDE SEQUENCE</scope>
    <source>
        <strain evidence="3">CGMCC 4.7430</strain>
    </source>
</reference>
<keyword evidence="4" id="KW-1185">Reference proteome</keyword>
<proteinExistence type="predicted"/>
<comment type="caution">
    <text evidence="3">The sequence shown here is derived from an EMBL/GenBank/DDBJ whole genome shotgun (WGS) entry which is preliminary data.</text>
</comment>
<organism evidence="3 4">
    <name type="scientific">Nonomuraea glycinis</name>
    <dbReference type="NCBI Taxonomy" id="2047744"/>
    <lineage>
        <taxon>Bacteria</taxon>
        <taxon>Bacillati</taxon>
        <taxon>Actinomycetota</taxon>
        <taxon>Actinomycetes</taxon>
        <taxon>Streptosporangiales</taxon>
        <taxon>Streptosporangiaceae</taxon>
        <taxon>Nonomuraea</taxon>
    </lineage>
</organism>
<gene>
    <name evidence="3" type="ORF">GCM10012278_62080</name>
</gene>
<protein>
    <submittedName>
        <fullName evidence="3">Uncharacterized protein</fullName>
    </submittedName>
</protein>
<feature type="region of interest" description="Disordered" evidence="2">
    <location>
        <begin position="74"/>
        <end position="96"/>
    </location>
</feature>
<sequence length="96" mass="10477">MDEATESKAVRVLAARLPSWTVWYGRHTGRFWALLKRRPGVQELHVEAGTAAELESQAAEAERRLLGVTVEPPVSPSLTEVAPSEGVLVDDRVGSQ</sequence>
<dbReference type="RefSeq" id="WP_189142300.1">
    <property type="nucleotide sequence ID" value="NZ_BMNK01000013.1"/>
</dbReference>